<dbReference type="PANTHER" id="PTHR30055:SF226">
    <property type="entry name" value="HTH-TYPE TRANSCRIPTIONAL REGULATOR PKSA"/>
    <property type="match status" value="1"/>
</dbReference>
<keyword evidence="5" id="KW-1185">Reference proteome</keyword>
<organism evidence="4 5">
    <name type="scientific">Sphaerisporangium album</name>
    <dbReference type="NCBI Taxonomy" id="509200"/>
    <lineage>
        <taxon>Bacteria</taxon>
        <taxon>Bacillati</taxon>
        <taxon>Actinomycetota</taxon>
        <taxon>Actinomycetes</taxon>
        <taxon>Streptosporangiales</taxon>
        <taxon>Streptosporangiaceae</taxon>
        <taxon>Sphaerisporangium</taxon>
    </lineage>
</organism>
<dbReference type="PANTHER" id="PTHR30055">
    <property type="entry name" value="HTH-TYPE TRANSCRIPTIONAL REGULATOR RUTR"/>
    <property type="match status" value="1"/>
</dbReference>
<keyword evidence="1 2" id="KW-0238">DNA-binding</keyword>
<feature type="domain" description="HTH tetR-type" evidence="3">
    <location>
        <begin position="16"/>
        <end position="76"/>
    </location>
</feature>
<dbReference type="RefSeq" id="WP_114034018.1">
    <property type="nucleotide sequence ID" value="NZ_QOIL01000040.1"/>
</dbReference>
<dbReference type="SUPFAM" id="SSF46689">
    <property type="entry name" value="Homeodomain-like"/>
    <property type="match status" value="1"/>
</dbReference>
<protein>
    <submittedName>
        <fullName evidence="4">TetR/AcrR family transcriptional regulator</fullName>
    </submittedName>
</protein>
<reference evidence="4 5" key="1">
    <citation type="submission" date="2018-06" db="EMBL/GenBank/DDBJ databases">
        <title>Sphaerisporangium craniellae sp. nov., isolated from a marine sponge in the South China Sea.</title>
        <authorList>
            <person name="Li L."/>
        </authorList>
    </citation>
    <scope>NUCLEOTIDE SEQUENCE [LARGE SCALE GENOMIC DNA]</scope>
    <source>
        <strain evidence="4 5">CCTCC AA 208026</strain>
    </source>
</reference>
<dbReference type="Gene3D" id="1.10.357.10">
    <property type="entry name" value="Tetracycline Repressor, domain 2"/>
    <property type="match status" value="1"/>
</dbReference>
<evidence type="ECO:0000259" key="3">
    <source>
        <dbReference type="PROSITE" id="PS50977"/>
    </source>
</evidence>
<dbReference type="GO" id="GO:0003700">
    <property type="term" value="F:DNA-binding transcription factor activity"/>
    <property type="evidence" value="ECO:0007669"/>
    <property type="project" value="TreeGrafter"/>
</dbReference>
<dbReference type="EMBL" id="QOIL01000040">
    <property type="protein sequence ID" value="RCG17785.1"/>
    <property type="molecule type" value="Genomic_DNA"/>
</dbReference>
<comment type="caution">
    <text evidence="4">The sequence shown here is derived from an EMBL/GenBank/DDBJ whole genome shotgun (WGS) entry which is preliminary data.</text>
</comment>
<feature type="DNA-binding region" description="H-T-H motif" evidence="2">
    <location>
        <begin position="39"/>
        <end position="58"/>
    </location>
</feature>
<dbReference type="AlphaFoldDB" id="A0A367EJI3"/>
<accession>A0A367EJI3</accession>
<evidence type="ECO:0000256" key="2">
    <source>
        <dbReference type="PROSITE-ProRule" id="PRU00335"/>
    </source>
</evidence>
<name>A0A367EJI3_9ACTN</name>
<dbReference type="InterPro" id="IPR050109">
    <property type="entry name" value="HTH-type_TetR-like_transc_reg"/>
</dbReference>
<dbReference type="PROSITE" id="PS50977">
    <property type="entry name" value="HTH_TETR_2"/>
    <property type="match status" value="1"/>
</dbReference>
<dbReference type="GO" id="GO:0000976">
    <property type="term" value="F:transcription cis-regulatory region binding"/>
    <property type="evidence" value="ECO:0007669"/>
    <property type="project" value="TreeGrafter"/>
</dbReference>
<proteinExistence type="predicted"/>
<dbReference type="InterPro" id="IPR001647">
    <property type="entry name" value="HTH_TetR"/>
</dbReference>
<evidence type="ECO:0000256" key="1">
    <source>
        <dbReference type="ARBA" id="ARBA00023125"/>
    </source>
</evidence>
<sequence>MSGRTYDKMTPEERHRDRRQRLLDAGFHLFARDGYHAVGVREVCAHATTSQRSFYAHFTSIEDLLAHVYQRCAGDAVDVLREAARLDTGDPTRRLAGVVGAYILHVTMDPRRAHIMHREVHRTPHLAGAARRMAGDLADVLHLAADTTAGRLVAVAVAGAIDELVVTWMRTPGDQHGISRITAAAVTVAQQSLSDRSTRA</sequence>
<dbReference type="OrthoDB" id="4331447at2"/>
<dbReference type="InterPro" id="IPR009057">
    <property type="entry name" value="Homeodomain-like_sf"/>
</dbReference>
<gene>
    <name evidence="4" type="ORF">DQ384_39505</name>
</gene>
<dbReference type="Proteomes" id="UP000253094">
    <property type="component" value="Unassembled WGS sequence"/>
</dbReference>
<evidence type="ECO:0000313" key="5">
    <source>
        <dbReference type="Proteomes" id="UP000253094"/>
    </source>
</evidence>
<dbReference type="Pfam" id="PF00440">
    <property type="entry name" value="TetR_N"/>
    <property type="match status" value="1"/>
</dbReference>
<evidence type="ECO:0000313" key="4">
    <source>
        <dbReference type="EMBL" id="RCG17785.1"/>
    </source>
</evidence>